<accession>A0AAV9HMG1</accession>
<dbReference type="Gene3D" id="1.10.510.10">
    <property type="entry name" value="Transferase(Phosphotransferase) domain 1"/>
    <property type="match status" value="1"/>
</dbReference>
<dbReference type="Proteomes" id="UP001321749">
    <property type="component" value="Unassembled WGS sequence"/>
</dbReference>
<sequence length="627" mass="71045">MGSWLSRSKRQLDDEARPRGINIANSFRVGYVFVSGAFVEFPCTEKARAYAEYQEDDAQAVEGADIIESSGDAVQNGHFPWEIQASRFGVAYSVIPTFIEDLPPMRIDLVIPDQTDWPPSLWSKLGARDSVHLTGDRIRSLGICKHLAKGLRCWAARTDGFEQMYRSQPFGSTIRLAAVTEQPEQMEFEFVANHKALSRPGAMLSAAELSELWGFDKSEMPPSVPLSALRHKSHLSGEVILVTLPRNGLGMPETTSRWQPQLVFKSSKKSFSELYHEIKNLMSMEALPSLMPRPEFLVTIEISGEPRVCGFLARYYPGGTLEDVLPQRRLNGTLQLRHQVGWALDLVKTLIHVKQSPIKFYSDLRPDQLVLSPNPDGSETAVLLDFEQSRNLYNWAPEEIYFLEWIAELGLDDFARTDDLPKEVMSKYSAMLKEYLTSRGHPFPPPLAGATYDNPPHGWYWPWLCSSPAEQESAMVYMLGKVLWCIFEGVQDADIILGRSNPYDGQQRFPHFIRTPPTLQDLIRRCTAGAREWTDGPIRIYRRGGRVFPLGKTGLNGELEGTLDETKQAIREFWQNEIQEAEQFIAARQRHDQGCATKSDVERLSYLRRPTLAEVQEALERFGSSQL</sequence>
<dbReference type="SUPFAM" id="SSF56112">
    <property type="entry name" value="Protein kinase-like (PK-like)"/>
    <property type="match status" value="1"/>
</dbReference>
<proteinExistence type="predicted"/>
<reference evidence="1" key="2">
    <citation type="submission" date="2023-06" db="EMBL/GenBank/DDBJ databases">
        <authorList>
            <consortium name="Lawrence Berkeley National Laboratory"/>
            <person name="Mondo S.J."/>
            <person name="Hensen N."/>
            <person name="Bonometti L."/>
            <person name="Westerberg I."/>
            <person name="Brannstrom I.O."/>
            <person name="Guillou S."/>
            <person name="Cros-Aarteil S."/>
            <person name="Calhoun S."/>
            <person name="Haridas S."/>
            <person name="Kuo A."/>
            <person name="Pangilinan J."/>
            <person name="Riley R."/>
            <person name="Labutti K."/>
            <person name="Andreopoulos B."/>
            <person name="Lipzen A."/>
            <person name="Chen C."/>
            <person name="Yanf M."/>
            <person name="Daum C."/>
            <person name="Ng V."/>
            <person name="Clum A."/>
            <person name="Steindorff A."/>
            <person name="Ohm R."/>
            <person name="Martin F."/>
            <person name="Silar P."/>
            <person name="Natvig D."/>
            <person name="Lalanne C."/>
            <person name="Gautier V."/>
            <person name="Ament-Velasquez S.L."/>
            <person name="Kruys A."/>
            <person name="Hutchinson M.I."/>
            <person name="Powell A.J."/>
            <person name="Barry K."/>
            <person name="Miller A.N."/>
            <person name="Grigoriev I.V."/>
            <person name="Debuchy R."/>
            <person name="Gladieux P."/>
            <person name="Thoren M.H."/>
            <person name="Johannesson H."/>
        </authorList>
    </citation>
    <scope>NUCLEOTIDE SEQUENCE</scope>
    <source>
        <strain evidence="1">PSN324</strain>
    </source>
</reference>
<gene>
    <name evidence="1" type="ORF">QBC42DRAFT_329780</name>
</gene>
<evidence type="ECO:0000313" key="2">
    <source>
        <dbReference type="Proteomes" id="UP001321749"/>
    </source>
</evidence>
<evidence type="ECO:0000313" key="1">
    <source>
        <dbReference type="EMBL" id="KAK4461558.1"/>
    </source>
</evidence>
<protein>
    <recommendedName>
        <fullName evidence="3">Protein kinase domain-containing protein</fullName>
    </recommendedName>
</protein>
<dbReference type="InterPro" id="IPR011009">
    <property type="entry name" value="Kinase-like_dom_sf"/>
</dbReference>
<reference evidence="1" key="1">
    <citation type="journal article" date="2023" name="Mol. Phylogenet. Evol.">
        <title>Genome-scale phylogeny and comparative genomics of the fungal order Sordariales.</title>
        <authorList>
            <person name="Hensen N."/>
            <person name="Bonometti L."/>
            <person name="Westerberg I."/>
            <person name="Brannstrom I.O."/>
            <person name="Guillou S."/>
            <person name="Cros-Aarteil S."/>
            <person name="Calhoun S."/>
            <person name="Haridas S."/>
            <person name="Kuo A."/>
            <person name="Mondo S."/>
            <person name="Pangilinan J."/>
            <person name="Riley R."/>
            <person name="LaButti K."/>
            <person name="Andreopoulos B."/>
            <person name="Lipzen A."/>
            <person name="Chen C."/>
            <person name="Yan M."/>
            <person name="Daum C."/>
            <person name="Ng V."/>
            <person name="Clum A."/>
            <person name="Steindorff A."/>
            <person name="Ohm R.A."/>
            <person name="Martin F."/>
            <person name="Silar P."/>
            <person name="Natvig D.O."/>
            <person name="Lalanne C."/>
            <person name="Gautier V."/>
            <person name="Ament-Velasquez S.L."/>
            <person name="Kruys A."/>
            <person name="Hutchinson M.I."/>
            <person name="Powell A.J."/>
            <person name="Barry K."/>
            <person name="Miller A.N."/>
            <person name="Grigoriev I.V."/>
            <person name="Debuchy R."/>
            <person name="Gladieux P."/>
            <person name="Hiltunen Thoren M."/>
            <person name="Johannesson H."/>
        </authorList>
    </citation>
    <scope>NUCLEOTIDE SEQUENCE</scope>
    <source>
        <strain evidence="1">PSN324</strain>
    </source>
</reference>
<name>A0AAV9HMG1_9PEZI</name>
<comment type="caution">
    <text evidence="1">The sequence shown here is derived from an EMBL/GenBank/DDBJ whole genome shotgun (WGS) entry which is preliminary data.</text>
</comment>
<dbReference type="EMBL" id="MU864989">
    <property type="protein sequence ID" value="KAK4461558.1"/>
    <property type="molecule type" value="Genomic_DNA"/>
</dbReference>
<organism evidence="1 2">
    <name type="scientific">Cladorrhinum samala</name>
    <dbReference type="NCBI Taxonomy" id="585594"/>
    <lineage>
        <taxon>Eukaryota</taxon>
        <taxon>Fungi</taxon>
        <taxon>Dikarya</taxon>
        <taxon>Ascomycota</taxon>
        <taxon>Pezizomycotina</taxon>
        <taxon>Sordariomycetes</taxon>
        <taxon>Sordariomycetidae</taxon>
        <taxon>Sordariales</taxon>
        <taxon>Podosporaceae</taxon>
        <taxon>Cladorrhinum</taxon>
    </lineage>
</organism>
<keyword evidence="2" id="KW-1185">Reference proteome</keyword>
<evidence type="ECO:0008006" key="3">
    <source>
        <dbReference type="Google" id="ProtNLM"/>
    </source>
</evidence>
<dbReference type="AlphaFoldDB" id="A0AAV9HMG1"/>